<dbReference type="Gene3D" id="2.30.30.140">
    <property type="match status" value="1"/>
</dbReference>
<dbReference type="InterPro" id="IPR001109">
    <property type="entry name" value="Hydrogenase_HupF/HypC"/>
</dbReference>
<proteinExistence type="inferred from homology"/>
<dbReference type="FunFam" id="2.30.30.140:FF:000022">
    <property type="entry name" value="Hydrogenase assembly chaperone HybG"/>
    <property type="match status" value="1"/>
</dbReference>
<protein>
    <submittedName>
        <fullName evidence="2">Hydrogenase isoenzymes formation protein HypC</fullName>
    </submittedName>
</protein>
<accession>A0A6V8M2K2</accession>
<dbReference type="EMBL" id="BLTE01000030">
    <property type="protein sequence ID" value="GFK96047.1"/>
    <property type="molecule type" value="Genomic_DNA"/>
</dbReference>
<dbReference type="Proteomes" id="UP000494245">
    <property type="component" value="Unassembled WGS sequence"/>
</dbReference>
<dbReference type="RefSeq" id="WP_173087183.1">
    <property type="nucleotide sequence ID" value="NZ_BLTE01000030.1"/>
</dbReference>
<keyword evidence="3" id="KW-1185">Reference proteome</keyword>
<dbReference type="GO" id="GO:0051604">
    <property type="term" value="P:protein maturation"/>
    <property type="evidence" value="ECO:0007669"/>
    <property type="project" value="TreeGrafter"/>
</dbReference>
<reference evidence="2 3" key="1">
    <citation type="submission" date="2020-04" db="EMBL/GenBank/DDBJ databases">
        <authorList>
            <consortium name="Desulfovibrio sp. FSS-1 genome sequencing consortium"/>
            <person name="Shimoshige H."/>
            <person name="Kobayashi H."/>
            <person name="Maekawa T."/>
        </authorList>
    </citation>
    <scope>NUCLEOTIDE SEQUENCE [LARGE SCALE GENOMIC DNA]</scope>
    <source>
        <strain evidence="2 3">SIID29052-01</strain>
    </source>
</reference>
<dbReference type="SUPFAM" id="SSF159127">
    <property type="entry name" value="HupF/HypC-like"/>
    <property type="match status" value="1"/>
</dbReference>
<evidence type="ECO:0000313" key="2">
    <source>
        <dbReference type="EMBL" id="GFK96047.1"/>
    </source>
</evidence>
<evidence type="ECO:0000313" key="3">
    <source>
        <dbReference type="Proteomes" id="UP000494245"/>
    </source>
</evidence>
<gene>
    <name evidence="2" type="primary">hypC</name>
    <name evidence="2" type="ORF">NNJEOMEG_03921</name>
</gene>
<name>A0A6V8M2K2_9BACT</name>
<dbReference type="NCBIfam" id="TIGR00074">
    <property type="entry name" value="hypC_hupF"/>
    <property type="match status" value="1"/>
</dbReference>
<dbReference type="PANTHER" id="PTHR35177:SF2">
    <property type="entry name" value="HYDROGENASE MATURATION FACTOR HYBG"/>
    <property type="match status" value="1"/>
</dbReference>
<dbReference type="PANTHER" id="PTHR35177">
    <property type="entry name" value="HYDROGENASE MATURATION FACTOR HYBG"/>
    <property type="match status" value="1"/>
</dbReference>
<dbReference type="GO" id="GO:0005506">
    <property type="term" value="F:iron ion binding"/>
    <property type="evidence" value="ECO:0007669"/>
    <property type="project" value="TreeGrafter"/>
</dbReference>
<dbReference type="AlphaFoldDB" id="A0A6V8M2K2"/>
<reference evidence="2 3" key="2">
    <citation type="submission" date="2020-05" db="EMBL/GenBank/DDBJ databases">
        <title>Draft genome sequence of Desulfovibrio sp. strainFSS-1.</title>
        <authorList>
            <person name="Shimoshige H."/>
            <person name="Kobayashi H."/>
            <person name="Maekawa T."/>
        </authorList>
    </citation>
    <scope>NUCLEOTIDE SEQUENCE [LARGE SCALE GENOMIC DNA]</scope>
    <source>
        <strain evidence="2 3">SIID29052-01</strain>
    </source>
</reference>
<dbReference type="GO" id="GO:1902670">
    <property type="term" value="F:carbon dioxide binding"/>
    <property type="evidence" value="ECO:0007669"/>
    <property type="project" value="TreeGrafter"/>
</dbReference>
<sequence length="75" mass="8461">MCLAVPMEVKHIEGEVADVEIGGVRKQIRLDLMGDKPQVGEFVIIHAGFAIRVLNREEAMETIKIFQEGWNLELV</sequence>
<dbReference type="PRINTS" id="PR00445">
    <property type="entry name" value="HUPFHYPC"/>
</dbReference>
<comment type="similarity">
    <text evidence="1">Belongs to the HupF/HypC family.</text>
</comment>
<comment type="caution">
    <text evidence="2">The sequence shown here is derived from an EMBL/GenBank/DDBJ whole genome shotgun (WGS) entry which is preliminary data.</text>
</comment>
<evidence type="ECO:0000256" key="1">
    <source>
        <dbReference type="ARBA" id="ARBA00006018"/>
    </source>
</evidence>
<dbReference type="Pfam" id="PF01455">
    <property type="entry name" value="HupF_HypC"/>
    <property type="match status" value="1"/>
</dbReference>
<organism evidence="2 3">
    <name type="scientific">Fundidesulfovibrio magnetotacticus</name>
    <dbReference type="NCBI Taxonomy" id="2730080"/>
    <lineage>
        <taxon>Bacteria</taxon>
        <taxon>Pseudomonadati</taxon>
        <taxon>Thermodesulfobacteriota</taxon>
        <taxon>Desulfovibrionia</taxon>
        <taxon>Desulfovibrionales</taxon>
        <taxon>Desulfovibrionaceae</taxon>
        <taxon>Fundidesulfovibrio</taxon>
    </lineage>
</organism>